<feature type="region of interest" description="Disordered" evidence="1">
    <location>
        <begin position="294"/>
        <end position="324"/>
    </location>
</feature>
<dbReference type="Gramene" id="A03p30150.2_BraZ1">
    <property type="protein sequence ID" value="A03p30150.2_BraZ1.CDS.1"/>
    <property type="gene ID" value="A03g30150.2_BraZ1"/>
</dbReference>
<dbReference type="EMBL" id="LS974619">
    <property type="protein sequence ID" value="CAG7881672.1"/>
    <property type="molecule type" value="Genomic_DNA"/>
</dbReference>
<feature type="compositionally biased region" description="Polar residues" evidence="1">
    <location>
        <begin position="307"/>
        <end position="317"/>
    </location>
</feature>
<dbReference type="Proteomes" id="UP000694005">
    <property type="component" value="Chromosome A03"/>
</dbReference>
<organism evidence="3">
    <name type="scientific">Brassica campestris</name>
    <name type="common">Field mustard</name>
    <dbReference type="NCBI Taxonomy" id="3711"/>
    <lineage>
        <taxon>Eukaryota</taxon>
        <taxon>Viridiplantae</taxon>
        <taxon>Streptophyta</taxon>
        <taxon>Embryophyta</taxon>
        <taxon>Tracheophyta</taxon>
        <taxon>Spermatophyta</taxon>
        <taxon>Magnoliopsida</taxon>
        <taxon>eudicotyledons</taxon>
        <taxon>Gunneridae</taxon>
        <taxon>Pentapetalae</taxon>
        <taxon>rosids</taxon>
        <taxon>malvids</taxon>
        <taxon>Brassicales</taxon>
        <taxon>Brassicaceae</taxon>
        <taxon>Brassiceae</taxon>
        <taxon>Brassica</taxon>
    </lineage>
</organism>
<dbReference type="EMBL" id="LR031572">
    <property type="protein sequence ID" value="VDC80976.1"/>
    <property type="molecule type" value="Genomic_DNA"/>
</dbReference>
<accession>A0A3P5ZK66</accession>
<dbReference type="AlphaFoldDB" id="A0A3P5ZK66"/>
<feature type="region of interest" description="Disordered" evidence="1">
    <location>
        <begin position="1"/>
        <end position="150"/>
    </location>
</feature>
<evidence type="ECO:0000256" key="1">
    <source>
        <dbReference type="SAM" id="MobiDB-lite"/>
    </source>
</evidence>
<feature type="non-terminal residue" evidence="3">
    <location>
        <position position="359"/>
    </location>
</feature>
<sequence>MRKNCPTKREEEGVRKLTEEIQEREAKSPYKAYHGGLPERSYNGTTLIPPRGRTQKGSTGADNPSAKDFHERVDRHGNPFGGRVGTRQTRNPPPSARAELSLDSERQSWKNKPAQVELQAYNSPPYTKNREHTESMSQRSKDLFPQRSTSQWRPKLVKVIEGASYRTESQNQERPASENQLALVYGEKSYPKEPSKETVMEELHEVTRQYLSCPDPVEAAARRQRVHFSDANGLMEATAASILTAAATRANQRYPPLQIRDCDNNPVTPPPLNEGPCNDWLFPDPSTILSPGNGIEEDDGLEHFSKETSPTVETTPNAPKERSARVRSIIVSPNSETQEFILRSQEPIVEPEGDIEMRT</sequence>
<name>A0A3P5ZK66_BRACM</name>
<gene>
    <name evidence="3" type="ORF">BRAA03T12194Z</name>
    <name evidence="2" type="ORF">BRAPAZ1V2_A03P30150.2</name>
</gene>
<evidence type="ECO:0000313" key="3">
    <source>
        <dbReference type="EMBL" id="VDC80976.1"/>
    </source>
</evidence>
<reference evidence="3" key="1">
    <citation type="submission" date="2018-11" db="EMBL/GenBank/DDBJ databases">
        <authorList>
            <consortium name="Genoscope - CEA"/>
            <person name="William W."/>
        </authorList>
    </citation>
    <scope>NUCLEOTIDE SEQUENCE</scope>
</reference>
<feature type="compositionally biased region" description="Basic and acidic residues" evidence="1">
    <location>
        <begin position="7"/>
        <end position="28"/>
    </location>
</feature>
<feature type="compositionally biased region" description="Basic and acidic residues" evidence="1">
    <location>
        <begin position="65"/>
        <end position="77"/>
    </location>
</feature>
<protein>
    <submittedName>
        <fullName evidence="2">Uncharacterized protein</fullName>
    </submittedName>
</protein>
<evidence type="ECO:0000313" key="2">
    <source>
        <dbReference type="EMBL" id="CAG7881672.1"/>
    </source>
</evidence>
<proteinExistence type="predicted"/>
<feature type="compositionally biased region" description="Basic and acidic residues" evidence="1">
    <location>
        <begin position="128"/>
        <end position="144"/>
    </location>
</feature>